<reference evidence="1 2" key="1">
    <citation type="submission" date="2017-10" db="EMBL/GenBank/DDBJ databases">
        <title>Genomics of the genus Arcobacter.</title>
        <authorList>
            <person name="Perez-Cataluna A."/>
            <person name="Figueras M.J."/>
        </authorList>
    </citation>
    <scope>NUCLEOTIDE SEQUENCE [LARGE SCALE GENOMIC DNA]</scope>
    <source>
        <strain evidence="1 2">CECT 9230</strain>
    </source>
</reference>
<evidence type="ECO:0000313" key="2">
    <source>
        <dbReference type="Proteomes" id="UP000252669"/>
    </source>
</evidence>
<sequence>MENKESFKNIIDELILSKNDLIDESHKIYSSLFYITQATSSSINIFEDEFTTEDFREFSNGFVIAMRDLREKIENAMLSHNLKLEDIKIKLLSKVRELRREELEKYDFDIEINLSKKEEFELEHL</sequence>
<keyword evidence="2" id="KW-1185">Reference proteome</keyword>
<dbReference type="RefSeq" id="WP_113895429.1">
    <property type="nucleotide sequence ID" value="NZ_JANJGA010000029.1"/>
</dbReference>
<dbReference type="Proteomes" id="UP000252669">
    <property type="component" value="Unassembled WGS sequence"/>
</dbReference>
<dbReference type="EMBL" id="PDKB01000031">
    <property type="protein sequence ID" value="RBQ27944.1"/>
    <property type="molecule type" value="Genomic_DNA"/>
</dbReference>
<accession>A0A366MQS4</accession>
<organism evidence="1 2">
    <name type="scientific">Aliarcobacter vitoriensis</name>
    <dbReference type="NCBI Taxonomy" id="2011099"/>
    <lineage>
        <taxon>Bacteria</taxon>
        <taxon>Pseudomonadati</taxon>
        <taxon>Campylobacterota</taxon>
        <taxon>Epsilonproteobacteria</taxon>
        <taxon>Campylobacterales</taxon>
        <taxon>Arcobacteraceae</taxon>
        <taxon>Aliarcobacter</taxon>
    </lineage>
</organism>
<dbReference type="AlphaFoldDB" id="A0A366MQS4"/>
<protein>
    <submittedName>
        <fullName evidence="1">Uncharacterized protein</fullName>
    </submittedName>
</protein>
<evidence type="ECO:0000313" key="1">
    <source>
        <dbReference type="EMBL" id="RBQ27944.1"/>
    </source>
</evidence>
<proteinExistence type="predicted"/>
<gene>
    <name evidence="1" type="ORF">CRU91_11850</name>
</gene>
<comment type="caution">
    <text evidence="1">The sequence shown here is derived from an EMBL/GenBank/DDBJ whole genome shotgun (WGS) entry which is preliminary data.</text>
</comment>
<name>A0A366MQS4_9BACT</name>